<reference evidence="21" key="2">
    <citation type="submission" date="2025-08" db="UniProtKB">
        <authorList>
            <consortium name="Ensembl"/>
        </authorList>
    </citation>
    <scope>IDENTIFICATION</scope>
</reference>
<dbReference type="GO" id="GO:0004674">
    <property type="term" value="F:protein serine/threonine kinase activity"/>
    <property type="evidence" value="ECO:0007669"/>
    <property type="project" value="UniProtKB-KW"/>
</dbReference>
<reference evidence="21" key="3">
    <citation type="submission" date="2025-09" db="UniProtKB">
        <authorList>
            <consortium name="Ensembl"/>
        </authorList>
    </citation>
    <scope>IDENTIFICATION</scope>
</reference>
<evidence type="ECO:0000256" key="2">
    <source>
        <dbReference type="ARBA" id="ARBA00004496"/>
    </source>
</evidence>
<evidence type="ECO:0000256" key="12">
    <source>
        <dbReference type="ARBA" id="ARBA00022840"/>
    </source>
</evidence>
<dbReference type="SUPFAM" id="SSF56112">
    <property type="entry name" value="Protein kinase-like (PK-like)"/>
    <property type="match status" value="1"/>
</dbReference>
<dbReference type="GO" id="GO:0005524">
    <property type="term" value="F:ATP binding"/>
    <property type="evidence" value="ECO:0007669"/>
    <property type="project" value="UniProtKB-UniRule"/>
</dbReference>
<comment type="subcellular location">
    <subcellularLocation>
        <location evidence="2">Cytoplasm</location>
    </subcellularLocation>
</comment>
<dbReference type="CDD" id="cd21782">
    <property type="entry name" value="MobB_NDR1"/>
    <property type="match status" value="1"/>
</dbReference>
<evidence type="ECO:0000256" key="18">
    <source>
        <dbReference type="RuleBase" id="RU000304"/>
    </source>
</evidence>
<feature type="domain" description="Protein kinase" evidence="19">
    <location>
        <begin position="89"/>
        <end position="404"/>
    </location>
</feature>
<keyword evidence="13" id="KW-0460">Magnesium</keyword>
<dbReference type="EC" id="2.7.11.1" evidence="4"/>
<dbReference type="InterPro" id="IPR011009">
    <property type="entry name" value="Kinase-like_dom_sf"/>
</dbReference>
<comment type="catalytic activity">
    <reaction evidence="15">
        <text>L-threonyl-[protein] + ATP = O-phospho-L-threonyl-[protein] + ADP + H(+)</text>
        <dbReference type="Rhea" id="RHEA:46608"/>
        <dbReference type="Rhea" id="RHEA-COMP:11060"/>
        <dbReference type="Rhea" id="RHEA-COMP:11605"/>
        <dbReference type="ChEBI" id="CHEBI:15378"/>
        <dbReference type="ChEBI" id="CHEBI:30013"/>
        <dbReference type="ChEBI" id="CHEBI:30616"/>
        <dbReference type="ChEBI" id="CHEBI:61977"/>
        <dbReference type="ChEBI" id="CHEBI:456216"/>
        <dbReference type="EC" id="2.7.11.1"/>
    </reaction>
</comment>
<dbReference type="Ensembl" id="ENSMMDT00005001446.1">
    <property type="protein sequence ID" value="ENSMMDP00005001419.1"/>
    <property type="gene ID" value="ENSMMDG00005000802.1"/>
</dbReference>
<proteinExistence type="inferred from homology"/>
<dbReference type="PANTHER" id="PTHR22988:SF76">
    <property type="entry name" value="CHROMOSOME UNDETERMINED SCAFFOLD_135, WHOLE GENOME SHOTGUN SEQUENCE"/>
    <property type="match status" value="1"/>
</dbReference>
<evidence type="ECO:0000256" key="3">
    <source>
        <dbReference type="ARBA" id="ARBA00009903"/>
    </source>
</evidence>
<dbReference type="FunFam" id="3.30.200.20:FF:000118">
    <property type="entry name" value="Non-specific serine/threonine protein kinase"/>
    <property type="match status" value="1"/>
</dbReference>
<evidence type="ECO:0000256" key="14">
    <source>
        <dbReference type="ARBA" id="ARBA00022990"/>
    </source>
</evidence>
<dbReference type="InterPro" id="IPR000719">
    <property type="entry name" value="Prot_kinase_dom"/>
</dbReference>
<evidence type="ECO:0000256" key="13">
    <source>
        <dbReference type="ARBA" id="ARBA00022842"/>
    </source>
</evidence>
<dbReference type="FunFam" id="1.10.510.10:FF:000086">
    <property type="entry name" value="Non-specific serine/threonine protein kinase"/>
    <property type="match status" value="1"/>
</dbReference>
<keyword evidence="12 17" id="KW-0067">ATP-binding</keyword>
<evidence type="ECO:0000256" key="15">
    <source>
        <dbReference type="ARBA" id="ARBA00047899"/>
    </source>
</evidence>
<keyword evidence="9" id="KW-0479">Metal-binding</keyword>
<evidence type="ECO:0000256" key="17">
    <source>
        <dbReference type="PROSITE-ProRule" id="PRU10141"/>
    </source>
</evidence>
<dbReference type="InterPro" id="IPR050839">
    <property type="entry name" value="Rho-assoc_Ser/Thr_Kinase"/>
</dbReference>
<evidence type="ECO:0000313" key="22">
    <source>
        <dbReference type="Proteomes" id="UP000472263"/>
    </source>
</evidence>
<comment type="catalytic activity">
    <reaction evidence="16">
        <text>L-seryl-[protein] + ATP = O-phospho-L-seryl-[protein] + ADP + H(+)</text>
        <dbReference type="Rhea" id="RHEA:17989"/>
        <dbReference type="Rhea" id="RHEA-COMP:9863"/>
        <dbReference type="Rhea" id="RHEA-COMP:11604"/>
        <dbReference type="ChEBI" id="CHEBI:15378"/>
        <dbReference type="ChEBI" id="CHEBI:29999"/>
        <dbReference type="ChEBI" id="CHEBI:30616"/>
        <dbReference type="ChEBI" id="CHEBI:83421"/>
        <dbReference type="ChEBI" id="CHEBI:456216"/>
        <dbReference type="EC" id="2.7.11.1"/>
    </reaction>
</comment>
<dbReference type="SMART" id="SM00220">
    <property type="entry name" value="S_TKc"/>
    <property type="match status" value="1"/>
</dbReference>
<protein>
    <recommendedName>
        <fullName evidence="4">non-specific serine/threonine protein kinase</fullName>
        <ecNumber evidence="4">2.7.11.1</ecNumber>
    </recommendedName>
</protein>
<keyword evidence="6 18" id="KW-0723">Serine/threonine-protein kinase</keyword>
<organism evidence="21 22">
    <name type="scientific">Myripristis murdjan</name>
    <name type="common">pinecone soldierfish</name>
    <dbReference type="NCBI Taxonomy" id="586833"/>
    <lineage>
        <taxon>Eukaryota</taxon>
        <taxon>Metazoa</taxon>
        <taxon>Chordata</taxon>
        <taxon>Craniata</taxon>
        <taxon>Vertebrata</taxon>
        <taxon>Euteleostomi</taxon>
        <taxon>Actinopterygii</taxon>
        <taxon>Neopterygii</taxon>
        <taxon>Teleostei</taxon>
        <taxon>Neoteleostei</taxon>
        <taxon>Acanthomorphata</taxon>
        <taxon>Holocentriformes</taxon>
        <taxon>Holocentridae</taxon>
        <taxon>Myripristis</taxon>
    </lineage>
</organism>
<dbReference type="GO" id="GO:0046872">
    <property type="term" value="F:metal ion binding"/>
    <property type="evidence" value="ECO:0007669"/>
    <property type="project" value="UniProtKB-KW"/>
</dbReference>
<feature type="domain" description="AGC-kinase C-terminal" evidence="20">
    <location>
        <begin position="377"/>
        <end position="448"/>
    </location>
</feature>
<gene>
    <name evidence="21" type="primary">STK38</name>
    <name evidence="21" type="synonym">stk38a</name>
</gene>
<feature type="binding site" evidence="17">
    <location>
        <position position="118"/>
    </location>
    <ligand>
        <name>ATP</name>
        <dbReference type="ChEBI" id="CHEBI:30616"/>
    </ligand>
</feature>
<evidence type="ECO:0000256" key="1">
    <source>
        <dbReference type="ARBA" id="ARBA00001946"/>
    </source>
</evidence>
<comment type="similarity">
    <text evidence="3">Belongs to the protein kinase superfamily. AGC Ser/Thr protein kinase family.</text>
</comment>
<evidence type="ECO:0000256" key="10">
    <source>
        <dbReference type="ARBA" id="ARBA00022741"/>
    </source>
</evidence>
<sequence length="459" mass="53473">MAMTGQSSYSSMSNHTKERVTMAKVTLENFYSNLIAQHEEREMRQQKLEKVMDQEGLADEEKRVRRSQHARKETEFLRLKRTRLGLEDFESLKVIGRGAFGEVRLVQKKDTGHVYAMKILRKADMLEKEQVGHIRAERDILVEADSLWVVKMFYSFQDKMNLYLIMEFLPGGDMMTLLMKKDTLTEEATQFYIAETVLAIDSIHQLGFIHRDIKPDNLLLDSRGHVKLSDFGLCTGLKRAHRTEFYKNLNHSLPSDLTFQNMNSKRKAETWKRNRRQLAFSTVGTPDYIAPEVFMQNGYNKLCDWWSLGVIMYEMLIGYPPFCSETPQETYRKVMNWRETLTFPPEVPISEKAKDLILSLQSYIIHVEEIKSNAFFEGVDYDHIRERPAAIPIEIKSIDDTSNFDEFPDSDILQPTVVSNQTEADLKNKDWVFINYTYKRFEGLTARGAIPSYMKSGKR</sequence>
<dbReference type="PROSITE" id="PS50011">
    <property type="entry name" value="PROTEIN_KINASE_DOM"/>
    <property type="match status" value="1"/>
</dbReference>
<reference evidence="21" key="1">
    <citation type="submission" date="2019-06" db="EMBL/GenBank/DDBJ databases">
        <authorList>
            <consortium name="Wellcome Sanger Institute Data Sharing"/>
        </authorList>
    </citation>
    <scope>NUCLEOTIDE SEQUENCE [LARGE SCALE GENOMIC DNA]</scope>
</reference>
<dbReference type="FunFam" id="1.10.510.10:FF:000057">
    <property type="entry name" value="Non-specific serine/threonine protein kinase"/>
    <property type="match status" value="1"/>
</dbReference>
<dbReference type="PANTHER" id="PTHR22988">
    <property type="entry name" value="MYOTONIC DYSTROPHY S/T KINASE-RELATED"/>
    <property type="match status" value="1"/>
</dbReference>
<keyword evidence="10 17" id="KW-0547">Nucleotide-binding</keyword>
<keyword evidence="14" id="KW-0007">Acetylation</keyword>
<dbReference type="InterPro" id="IPR008271">
    <property type="entry name" value="Ser/Thr_kinase_AS"/>
</dbReference>
<evidence type="ECO:0000313" key="21">
    <source>
        <dbReference type="Ensembl" id="ENSMMDP00005001419.1"/>
    </source>
</evidence>
<accession>A0A667WLQ3</accession>
<dbReference type="GeneTree" id="ENSGT00940000153544"/>
<evidence type="ECO:0000256" key="7">
    <source>
        <dbReference type="ARBA" id="ARBA00022553"/>
    </source>
</evidence>
<dbReference type="Pfam" id="PF00069">
    <property type="entry name" value="Pkinase"/>
    <property type="match status" value="1"/>
</dbReference>
<dbReference type="GO" id="GO:0005737">
    <property type="term" value="C:cytoplasm"/>
    <property type="evidence" value="ECO:0007669"/>
    <property type="project" value="UniProtKB-SubCell"/>
</dbReference>
<dbReference type="Gene3D" id="3.30.200.20">
    <property type="entry name" value="Phosphorylase Kinase, domain 1"/>
    <property type="match status" value="1"/>
</dbReference>
<dbReference type="Gene3D" id="1.10.510.10">
    <property type="entry name" value="Transferase(Phosphotransferase) domain 1"/>
    <property type="match status" value="2"/>
</dbReference>
<dbReference type="PROSITE" id="PS00107">
    <property type="entry name" value="PROTEIN_KINASE_ATP"/>
    <property type="match status" value="1"/>
</dbReference>
<comment type="cofactor">
    <cofactor evidence="1">
        <name>Mg(2+)</name>
        <dbReference type="ChEBI" id="CHEBI:18420"/>
    </cofactor>
</comment>
<dbReference type="InterPro" id="IPR017441">
    <property type="entry name" value="Protein_kinase_ATP_BS"/>
</dbReference>
<keyword evidence="7" id="KW-0597">Phosphoprotein</keyword>
<dbReference type="AlphaFoldDB" id="A0A667WLQ3"/>
<evidence type="ECO:0000256" key="9">
    <source>
        <dbReference type="ARBA" id="ARBA00022723"/>
    </source>
</evidence>
<dbReference type="Pfam" id="PF00433">
    <property type="entry name" value="Pkinase_C"/>
    <property type="match status" value="1"/>
</dbReference>
<dbReference type="Proteomes" id="UP000472263">
    <property type="component" value="Chromosome 7"/>
</dbReference>
<keyword evidence="5" id="KW-0963">Cytoplasm</keyword>
<keyword evidence="22" id="KW-1185">Reference proteome</keyword>
<dbReference type="PROSITE" id="PS00108">
    <property type="entry name" value="PROTEIN_KINASE_ST"/>
    <property type="match status" value="1"/>
</dbReference>
<keyword evidence="8" id="KW-0808">Transferase</keyword>
<evidence type="ECO:0000259" key="20">
    <source>
        <dbReference type="PROSITE" id="PS51285"/>
    </source>
</evidence>
<evidence type="ECO:0000256" key="4">
    <source>
        <dbReference type="ARBA" id="ARBA00012513"/>
    </source>
</evidence>
<evidence type="ECO:0000256" key="5">
    <source>
        <dbReference type="ARBA" id="ARBA00022490"/>
    </source>
</evidence>
<dbReference type="InterPro" id="IPR017892">
    <property type="entry name" value="Pkinase_C"/>
</dbReference>
<dbReference type="PROSITE" id="PS51285">
    <property type="entry name" value="AGC_KINASE_CTER"/>
    <property type="match status" value="1"/>
</dbReference>
<evidence type="ECO:0000259" key="19">
    <source>
        <dbReference type="PROSITE" id="PS50011"/>
    </source>
</evidence>
<keyword evidence="11" id="KW-0418">Kinase</keyword>
<evidence type="ECO:0000256" key="6">
    <source>
        <dbReference type="ARBA" id="ARBA00022527"/>
    </source>
</evidence>
<evidence type="ECO:0000256" key="8">
    <source>
        <dbReference type="ARBA" id="ARBA00022679"/>
    </source>
</evidence>
<evidence type="ECO:0000256" key="16">
    <source>
        <dbReference type="ARBA" id="ARBA00048679"/>
    </source>
</evidence>
<dbReference type="InterPro" id="IPR000961">
    <property type="entry name" value="AGC-kinase_C"/>
</dbReference>
<evidence type="ECO:0000256" key="11">
    <source>
        <dbReference type="ARBA" id="ARBA00022777"/>
    </source>
</evidence>
<name>A0A667WLQ3_9TELE</name>